<dbReference type="Proteomes" id="UP000887560">
    <property type="component" value="Unplaced"/>
</dbReference>
<feature type="region of interest" description="Disordered" evidence="1">
    <location>
        <begin position="1"/>
        <end position="36"/>
    </location>
</feature>
<reference evidence="3" key="1">
    <citation type="submission" date="2022-11" db="UniProtKB">
        <authorList>
            <consortium name="WormBaseParasite"/>
        </authorList>
    </citation>
    <scope>IDENTIFICATION</scope>
</reference>
<name>A0A915NZC8_9BILA</name>
<dbReference type="AlphaFoldDB" id="A0A915NZC8"/>
<proteinExistence type="predicted"/>
<organism evidence="2 3">
    <name type="scientific">Meloidogyne floridensis</name>
    <dbReference type="NCBI Taxonomy" id="298350"/>
    <lineage>
        <taxon>Eukaryota</taxon>
        <taxon>Metazoa</taxon>
        <taxon>Ecdysozoa</taxon>
        <taxon>Nematoda</taxon>
        <taxon>Chromadorea</taxon>
        <taxon>Rhabditida</taxon>
        <taxon>Tylenchina</taxon>
        <taxon>Tylenchomorpha</taxon>
        <taxon>Tylenchoidea</taxon>
        <taxon>Meloidogynidae</taxon>
        <taxon>Meloidogyninae</taxon>
        <taxon>Meloidogyne</taxon>
    </lineage>
</organism>
<evidence type="ECO:0000313" key="2">
    <source>
        <dbReference type="Proteomes" id="UP000887560"/>
    </source>
</evidence>
<feature type="compositionally biased region" description="Polar residues" evidence="1">
    <location>
        <begin position="9"/>
        <end position="22"/>
    </location>
</feature>
<protein>
    <submittedName>
        <fullName evidence="3">Glucuronosyltransferase</fullName>
    </submittedName>
</protein>
<sequence length="321" mass="37385">MWNFKGESSKTPLPSQQNYDEASSSSSIQSNQQIPPKANNGKKILLIADSFYPHYNFFLNLANVLCYKGYYDVHLLVVNFQKDGISSEPLKDVRLIEVPYINDEEYSRVFNANKSENNWTVEDNNNEQYHLKLLGFYMYGIYKAIIENPQVTIDGKQQGIFKWLKHMGTTNKFALGIAEFSYSGGAFPLFKEIGLNKYIAASSKPPFPIHLHFLGLKRYYLMPELKHPQVYFIFYQQNQEKYLKLARKRALEKNLLGNHKLIKVEEMLKIWDLLRKSKYYLINVHPLGQFPFPNIPKRIVNIGGIEVEIEGILNEIEEKRD</sequence>
<evidence type="ECO:0000313" key="3">
    <source>
        <dbReference type="WBParaSite" id="scf7180000421528.g7137"/>
    </source>
</evidence>
<dbReference type="WBParaSite" id="scf7180000421528.g7137">
    <property type="protein sequence ID" value="scf7180000421528.g7137"/>
    <property type="gene ID" value="scf7180000421528.g7137"/>
</dbReference>
<evidence type="ECO:0000256" key="1">
    <source>
        <dbReference type="SAM" id="MobiDB-lite"/>
    </source>
</evidence>
<dbReference type="SUPFAM" id="SSF53756">
    <property type="entry name" value="UDP-Glycosyltransferase/glycogen phosphorylase"/>
    <property type="match status" value="1"/>
</dbReference>
<accession>A0A915NZC8</accession>
<keyword evidence="2" id="KW-1185">Reference proteome</keyword>
<feature type="compositionally biased region" description="Low complexity" evidence="1">
    <location>
        <begin position="23"/>
        <end position="34"/>
    </location>
</feature>